<dbReference type="AlphaFoldDB" id="M0ZZ05"/>
<evidence type="ECO:0000313" key="1">
    <source>
        <dbReference type="EnsemblPlants" id="PGSC0003DMT400011067"/>
    </source>
</evidence>
<sequence length="79" mass="8730">MLSVDAKIYTLTYTEKTTATTMIDHPQSPAKSSTNFLATKTQKTATGATIRKIVIKTDLTSGPKMNLPCRINFCIIKKH</sequence>
<dbReference type="HOGENOM" id="CLU_2610692_0_0_1"/>
<name>M0ZZ05_SOLTU</name>
<reference evidence="2" key="1">
    <citation type="journal article" date="2011" name="Nature">
        <title>Genome sequence and analysis of the tuber crop potato.</title>
        <authorList>
            <consortium name="The Potato Genome Sequencing Consortium"/>
        </authorList>
    </citation>
    <scope>NUCLEOTIDE SEQUENCE [LARGE SCALE GENOMIC DNA]</scope>
    <source>
        <strain evidence="2">cv. DM1-3 516 R44</strain>
    </source>
</reference>
<dbReference type="EnsemblPlants" id="PGSC0003DMT400011067">
    <property type="protein sequence ID" value="PGSC0003DMT400011067"/>
    <property type="gene ID" value="PGSC0003DMG402004331"/>
</dbReference>
<dbReference type="InParanoid" id="M0ZZ05"/>
<accession>M0ZZ05</accession>
<dbReference type="Gramene" id="PGSC0003DMT400011067">
    <property type="protein sequence ID" value="PGSC0003DMT400011067"/>
    <property type="gene ID" value="PGSC0003DMG402004331"/>
</dbReference>
<proteinExistence type="predicted"/>
<evidence type="ECO:0000313" key="2">
    <source>
        <dbReference type="Proteomes" id="UP000011115"/>
    </source>
</evidence>
<reference evidence="1" key="2">
    <citation type="submission" date="2015-06" db="UniProtKB">
        <authorList>
            <consortium name="EnsemblPlants"/>
        </authorList>
    </citation>
    <scope>IDENTIFICATION</scope>
    <source>
        <strain evidence="1">DM1-3 516 R44</strain>
    </source>
</reference>
<dbReference type="Proteomes" id="UP000011115">
    <property type="component" value="Unassembled WGS sequence"/>
</dbReference>
<dbReference type="PaxDb" id="4113-PGSC0003DMT400011067"/>
<protein>
    <submittedName>
        <fullName evidence="1">Uncharacterized protein</fullName>
    </submittedName>
</protein>
<keyword evidence="2" id="KW-1185">Reference proteome</keyword>
<organism evidence="1 2">
    <name type="scientific">Solanum tuberosum</name>
    <name type="common">Potato</name>
    <dbReference type="NCBI Taxonomy" id="4113"/>
    <lineage>
        <taxon>Eukaryota</taxon>
        <taxon>Viridiplantae</taxon>
        <taxon>Streptophyta</taxon>
        <taxon>Embryophyta</taxon>
        <taxon>Tracheophyta</taxon>
        <taxon>Spermatophyta</taxon>
        <taxon>Magnoliopsida</taxon>
        <taxon>eudicotyledons</taxon>
        <taxon>Gunneridae</taxon>
        <taxon>Pentapetalae</taxon>
        <taxon>asterids</taxon>
        <taxon>lamiids</taxon>
        <taxon>Solanales</taxon>
        <taxon>Solanaceae</taxon>
        <taxon>Solanoideae</taxon>
        <taxon>Solaneae</taxon>
        <taxon>Solanum</taxon>
    </lineage>
</organism>